<dbReference type="EMBL" id="PGTZ01000008">
    <property type="protein sequence ID" value="PJI93320.1"/>
    <property type="molecule type" value="Genomic_DNA"/>
</dbReference>
<dbReference type="RefSeq" id="WP_211289407.1">
    <property type="nucleotide sequence ID" value="NZ_PGTZ01000008.1"/>
</dbReference>
<comment type="caution">
    <text evidence="2">The sequence shown here is derived from an EMBL/GenBank/DDBJ whole genome shotgun (WGS) entry which is preliminary data.</text>
</comment>
<proteinExistence type="predicted"/>
<sequence length="184" mass="19683">MTDTTLPRVLAVSTSPTHDFSKQPQDVVTLVAGLGVAGDTHSGTTVQHRSRVRRDPTTPNLRQVHLIHAELFDELRDVGFEVRPGDLGENVTTRGVDLLGLPRGTRLQLGTDAEVEITGLRNPCQQINDFRPGLLREVVGTDDAGEVVRKAGVMAVVHVGGDVAPGDTVTVTLPDGPHERLAPV</sequence>
<accession>A0A2M8WQV9</accession>
<dbReference type="InterPro" id="IPR005302">
    <property type="entry name" value="MoCF_Sase_C"/>
</dbReference>
<dbReference type="InterPro" id="IPR052716">
    <property type="entry name" value="MOSC_domain"/>
</dbReference>
<feature type="domain" description="MOSC" evidence="1">
    <location>
        <begin position="23"/>
        <end position="172"/>
    </location>
</feature>
<dbReference type="InterPro" id="IPR011037">
    <property type="entry name" value="Pyrv_Knase-like_insert_dom_sf"/>
</dbReference>
<evidence type="ECO:0000313" key="2">
    <source>
        <dbReference type="EMBL" id="PJI93320.1"/>
    </source>
</evidence>
<dbReference type="Pfam" id="PF03473">
    <property type="entry name" value="MOSC"/>
    <property type="match status" value="1"/>
</dbReference>
<dbReference type="PROSITE" id="PS51340">
    <property type="entry name" value="MOSC"/>
    <property type="match status" value="1"/>
</dbReference>
<gene>
    <name evidence="2" type="ORF">CLV34_1889</name>
</gene>
<dbReference type="Proteomes" id="UP000231586">
    <property type="component" value="Unassembled WGS sequence"/>
</dbReference>
<dbReference type="GO" id="GO:0030151">
    <property type="term" value="F:molybdenum ion binding"/>
    <property type="evidence" value="ECO:0007669"/>
    <property type="project" value="InterPro"/>
</dbReference>
<keyword evidence="3" id="KW-1185">Reference proteome</keyword>
<dbReference type="GO" id="GO:0030170">
    <property type="term" value="F:pyridoxal phosphate binding"/>
    <property type="evidence" value="ECO:0007669"/>
    <property type="project" value="InterPro"/>
</dbReference>
<evidence type="ECO:0000259" key="1">
    <source>
        <dbReference type="PROSITE" id="PS51340"/>
    </source>
</evidence>
<reference evidence="2 3" key="1">
    <citation type="submission" date="2017-11" db="EMBL/GenBank/DDBJ databases">
        <title>Genomic Encyclopedia of Archaeal and Bacterial Type Strains, Phase II (KMG-II): From Individual Species to Whole Genera.</title>
        <authorList>
            <person name="Goeker M."/>
        </authorList>
    </citation>
    <scope>NUCLEOTIDE SEQUENCE [LARGE SCALE GENOMIC DNA]</scope>
    <source>
        <strain evidence="2 3">DSM 22413</strain>
    </source>
</reference>
<name>A0A2M8WQV9_9MICO</name>
<dbReference type="PANTHER" id="PTHR36930">
    <property type="entry name" value="METAL-SULFUR CLUSTER BIOSYNTHESIS PROTEINS YUAD-RELATED"/>
    <property type="match status" value="1"/>
</dbReference>
<dbReference type="GO" id="GO:0003824">
    <property type="term" value="F:catalytic activity"/>
    <property type="evidence" value="ECO:0007669"/>
    <property type="project" value="InterPro"/>
</dbReference>
<dbReference type="Gene3D" id="2.40.33.20">
    <property type="entry name" value="PK beta-barrel domain-like"/>
    <property type="match status" value="1"/>
</dbReference>
<dbReference type="SUPFAM" id="SSF50800">
    <property type="entry name" value="PK beta-barrel domain-like"/>
    <property type="match status" value="1"/>
</dbReference>
<organism evidence="2 3">
    <name type="scientific">Luteimicrobium subarcticum</name>
    <dbReference type="NCBI Taxonomy" id="620910"/>
    <lineage>
        <taxon>Bacteria</taxon>
        <taxon>Bacillati</taxon>
        <taxon>Actinomycetota</taxon>
        <taxon>Actinomycetes</taxon>
        <taxon>Micrococcales</taxon>
        <taxon>Luteimicrobium</taxon>
    </lineage>
</organism>
<dbReference type="AlphaFoldDB" id="A0A2M8WQV9"/>
<evidence type="ECO:0000313" key="3">
    <source>
        <dbReference type="Proteomes" id="UP000231586"/>
    </source>
</evidence>
<protein>
    <submittedName>
        <fullName evidence="2">MOSC domain-containing protein YiiM</fullName>
    </submittedName>
</protein>
<dbReference type="PANTHER" id="PTHR36930:SF1">
    <property type="entry name" value="MOSC DOMAIN-CONTAINING PROTEIN"/>
    <property type="match status" value="1"/>
</dbReference>